<proteinExistence type="predicted"/>
<dbReference type="RefSeq" id="WP_205211810.1">
    <property type="nucleotide sequence ID" value="NZ_JAFFZO010000034.1"/>
</dbReference>
<feature type="chain" id="PRO_5045284053" description="ABL domain-containing protein" evidence="1">
    <location>
        <begin position="23"/>
        <end position="213"/>
    </location>
</feature>
<protein>
    <recommendedName>
        <fullName evidence="2">ABL domain-containing protein</fullName>
    </recommendedName>
</protein>
<reference evidence="3 4" key="1">
    <citation type="submission" date="2021-02" db="EMBL/GenBank/DDBJ databases">
        <title>A novel species of genus Amphritea isolated from a fishpond in China.</title>
        <authorList>
            <person name="Lu H."/>
        </authorList>
    </citation>
    <scope>NUCLEOTIDE SEQUENCE [LARGE SCALE GENOMIC DNA]</scope>
    <source>
        <strain evidence="3 4">RP18W</strain>
    </source>
</reference>
<gene>
    <name evidence="3" type="ORF">JW498_04340</name>
</gene>
<dbReference type="PROSITE" id="PS51426">
    <property type="entry name" value="ABL"/>
    <property type="match status" value="1"/>
</dbReference>
<evidence type="ECO:0000259" key="2">
    <source>
        <dbReference type="PROSITE" id="PS51426"/>
    </source>
</evidence>
<sequence length="213" mass="25233">MRQKHLTKLAALLVIVPVMSMAEIKPGSVVIYSDGDAEKLLAANKEWSLWEDQRKRQYKRAYLPYFPVLEYRRFGEEPSGYDQFVPDLSEVELKPFSDRESVQFDLTRRDLQKGTKKRLWRCSYAGIGSYVLRKQQLKTHEYSCRRLVVDKRFIEKVREQLLLSYSPELNLVVKQVKTNRYGKEQLVQVERILTPERATRKRIARTVYKITSR</sequence>
<evidence type="ECO:0000313" key="3">
    <source>
        <dbReference type="EMBL" id="MBN0986579.1"/>
    </source>
</evidence>
<dbReference type="EMBL" id="JAFFZP010000004">
    <property type="protein sequence ID" value="MBN0986579.1"/>
    <property type="molecule type" value="Genomic_DNA"/>
</dbReference>
<evidence type="ECO:0000256" key="1">
    <source>
        <dbReference type="SAM" id="SignalP"/>
    </source>
</evidence>
<organism evidence="3 4">
    <name type="scientific">Amphritea pacifica</name>
    <dbReference type="NCBI Taxonomy" id="2811233"/>
    <lineage>
        <taxon>Bacteria</taxon>
        <taxon>Pseudomonadati</taxon>
        <taxon>Pseudomonadota</taxon>
        <taxon>Gammaproteobacteria</taxon>
        <taxon>Oceanospirillales</taxon>
        <taxon>Oceanospirillaceae</taxon>
        <taxon>Amphritea</taxon>
    </lineage>
</organism>
<dbReference type="InterPro" id="IPR019017">
    <property type="entry name" value="Sig_transdc_His_kin_a/b-loop_C"/>
</dbReference>
<accession>A0ABS2W4E1</accession>
<comment type="caution">
    <text evidence="3">The sequence shown here is derived from an EMBL/GenBank/DDBJ whole genome shotgun (WGS) entry which is preliminary data.</text>
</comment>
<feature type="signal peptide" evidence="1">
    <location>
        <begin position="1"/>
        <end position="22"/>
    </location>
</feature>
<evidence type="ECO:0000313" key="4">
    <source>
        <dbReference type="Proteomes" id="UP000760472"/>
    </source>
</evidence>
<keyword evidence="4" id="KW-1185">Reference proteome</keyword>
<feature type="domain" description="ABL" evidence="2">
    <location>
        <begin position="42"/>
        <end position="144"/>
    </location>
</feature>
<dbReference type="Proteomes" id="UP000760472">
    <property type="component" value="Unassembled WGS sequence"/>
</dbReference>
<keyword evidence="1" id="KW-0732">Signal</keyword>
<name>A0ABS2W4E1_9GAMM</name>